<gene>
    <name evidence="1" type="ORF">VNO77_19652</name>
</gene>
<dbReference type="EMBL" id="JAYMYQ010000004">
    <property type="protein sequence ID" value="KAK7339013.1"/>
    <property type="molecule type" value="Genomic_DNA"/>
</dbReference>
<sequence length="165" mass="19380">MISFAYRGAHVHITHPFFRLRFIFVELLRNDQSANQDCLRHTDLVQGSQSFLYHQVSTKMEKQHVSIISFSVQRPAMVRSIFQLRLTSVRFCASFDFPRQRMTYPLLLISQGALYLALSQYQEQILVLALLLHENWYSNKVSQFRFGLKVTWIENNSTIEKSTCD</sequence>
<comment type="caution">
    <text evidence="1">The sequence shown here is derived from an EMBL/GenBank/DDBJ whole genome shotgun (WGS) entry which is preliminary data.</text>
</comment>
<reference evidence="1 2" key="1">
    <citation type="submission" date="2024-01" db="EMBL/GenBank/DDBJ databases">
        <title>The genomes of 5 underutilized Papilionoideae crops provide insights into root nodulation and disease resistanc.</title>
        <authorList>
            <person name="Jiang F."/>
        </authorList>
    </citation>
    <scope>NUCLEOTIDE SEQUENCE [LARGE SCALE GENOMIC DNA]</scope>
    <source>
        <strain evidence="1">LVBAO_FW01</strain>
        <tissue evidence="1">Leaves</tissue>
    </source>
</reference>
<evidence type="ECO:0000313" key="1">
    <source>
        <dbReference type="EMBL" id="KAK7339013.1"/>
    </source>
</evidence>
<dbReference type="Proteomes" id="UP001367508">
    <property type="component" value="Unassembled WGS sequence"/>
</dbReference>
<proteinExistence type="predicted"/>
<evidence type="ECO:0000313" key="2">
    <source>
        <dbReference type="Proteomes" id="UP001367508"/>
    </source>
</evidence>
<accession>A0AAN9LRP6</accession>
<protein>
    <submittedName>
        <fullName evidence="1">Uncharacterized protein</fullName>
    </submittedName>
</protein>
<dbReference type="AlphaFoldDB" id="A0AAN9LRP6"/>
<organism evidence="1 2">
    <name type="scientific">Canavalia gladiata</name>
    <name type="common">Sword bean</name>
    <name type="synonym">Dolichos gladiatus</name>
    <dbReference type="NCBI Taxonomy" id="3824"/>
    <lineage>
        <taxon>Eukaryota</taxon>
        <taxon>Viridiplantae</taxon>
        <taxon>Streptophyta</taxon>
        <taxon>Embryophyta</taxon>
        <taxon>Tracheophyta</taxon>
        <taxon>Spermatophyta</taxon>
        <taxon>Magnoliopsida</taxon>
        <taxon>eudicotyledons</taxon>
        <taxon>Gunneridae</taxon>
        <taxon>Pentapetalae</taxon>
        <taxon>rosids</taxon>
        <taxon>fabids</taxon>
        <taxon>Fabales</taxon>
        <taxon>Fabaceae</taxon>
        <taxon>Papilionoideae</taxon>
        <taxon>50 kb inversion clade</taxon>
        <taxon>NPAAA clade</taxon>
        <taxon>indigoferoid/millettioid clade</taxon>
        <taxon>Phaseoleae</taxon>
        <taxon>Canavalia</taxon>
    </lineage>
</organism>
<keyword evidence="2" id="KW-1185">Reference proteome</keyword>
<name>A0AAN9LRP6_CANGL</name>